<dbReference type="RefSeq" id="WP_089051207.1">
    <property type="nucleotide sequence ID" value="NZ_FXTV01000031.1"/>
</dbReference>
<comment type="caution">
    <text evidence="2">The sequence shown here is derived from an EMBL/GenBank/DDBJ whole genome shotgun (WGS) entry which is preliminary data.</text>
</comment>
<evidence type="ECO:0000313" key="3">
    <source>
        <dbReference type="Proteomes" id="UP000198345"/>
    </source>
</evidence>
<keyword evidence="3" id="KW-1185">Reference proteome</keyword>
<dbReference type="AlphaFoldDB" id="A0A226GWX4"/>
<feature type="chain" id="PRO_5012398199" description="DUF2059 domain-containing protein" evidence="1">
    <location>
        <begin position="27"/>
        <end position="151"/>
    </location>
</feature>
<organism evidence="2 3">
    <name type="scientific">Flavobacterium hercynium</name>
    <dbReference type="NCBI Taxonomy" id="387094"/>
    <lineage>
        <taxon>Bacteria</taxon>
        <taxon>Pseudomonadati</taxon>
        <taxon>Bacteroidota</taxon>
        <taxon>Flavobacteriia</taxon>
        <taxon>Flavobacteriales</taxon>
        <taxon>Flavobacteriaceae</taxon>
        <taxon>Flavobacterium</taxon>
    </lineage>
</organism>
<reference evidence="2 3" key="1">
    <citation type="submission" date="2016-11" db="EMBL/GenBank/DDBJ databases">
        <title>Whole genomes of Flavobacteriaceae.</title>
        <authorList>
            <person name="Stine C."/>
            <person name="Li C."/>
            <person name="Tadesse D."/>
        </authorList>
    </citation>
    <scope>NUCLEOTIDE SEQUENCE [LARGE SCALE GENOMIC DNA]</scope>
    <source>
        <strain evidence="2 3">DSM 18292</strain>
    </source>
</reference>
<accession>A0A226GWX4</accession>
<gene>
    <name evidence="2" type="ORF">B0A66_17800</name>
</gene>
<evidence type="ECO:0000256" key="1">
    <source>
        <dbReference type="SAM" id="SignalP"/>
    </source>
</evidence>
<protein>
    <recommendedName>
        <fullName evidence="4">DUF2059 domain-containing protein</fullName>
    </recommendedName>
</protein>
<evidence type="ECO:0008006" key="4">
    <source>
        <dbReference type="Google" id="ProtNLM"/>
    </source>
</evidence>
<evidence type="ECO:0000313" key="2">
    <source>
        <dbReference type="EMBL" id="OXA86549.1"/>
    </source>
</evidence>
<dbReference type="Proteomes" id="UP000198345">
    <property type="component" value="Unassembled WGS sequence"/>
</dbReference>
<proteinExistence type="predicted"/>
<sequence length="151" mass="17514">MKKHYFFILLLLLFVPAICVSQTSTAAPMPSQQNTIIVNKIIDATNYKTYFVDYCLSKVNQAASKEKWNAKKTAEISETINFRNFRDAVYNMFAFYNEVELETLLKTYEKDAAYQSKNVMTTNKVLHNNLDIYAKDIVTGRYLMAEKDSEF</sequence>
<dbReference type="OrthoDB" id="1271647at2"/>
<keyword evidence="1" id="KW-0732">Signal</keyword>
<feature type="signal peptide" evidence="1">
    <location>
        <begin position="1"/>
        <end position="26"/>
    </location>
</feature>
<dbReference type="EMBL" id="MUGW01000041">
    <property type="protein sequence ID" value="OXA86549.1"/>
    <property type="molecule type" value="Genomic_DNA"/>
</dbReference>
<name>A0A226GWX4_9FLAO</name>